<evidence type="ECO:0000256" key="2">
    <source>
        <dbReference type="ARBA" id="ARBA00008020"/>
    </source>
</evidence>
<comment type="caution">
    <text evidence="8">The sequence shown here is derived from an EMBL/GenBank/DDBJ whole genome shotgun (WGS) entry which is preliminary data.</text>
</comment>
<dbReference type="InterPro" id="IPR001844">
    <property type="entry name" value="Cpn60/GroEL"/>
</dbReference>
<reference evidence="8 9" key="1">
    <citation type="journal article" date="2012" name="J. Bacteriol.">
        <title>Draft Genome Sequence of Agrobacterium albertimagni Strain AOL15.</title>
        <authorList>
            <person name="Trimble W.L."/>
            <person name="Phung le T."/>
            <person name="Meyer F."/>
            <person name="Gilbert J.A."/>
            <person name="Silver S."/>
        </authorList>
    </citation>
    <scope>NUCLEOTIDE SEQUENCE [LARGE SCALE GENOMIC DNA]</scope>
    <source>
        <strain evidence="8 9">AOL15</strain>
    </source>
</reference>
<comment type="similarity">
    <text evidence="2">Belongs to the TCP-1 chaperonin family.</text>
</comment>
<dbReference type="RefSeq" id="WP_006728069.1">
    <property type="nucleotide sequence ID" value="NZ_ALJF01000017.1"/>
</dbReference>
<dbReference type="Pfam" id="PF00118">
    <property type="entry name" value="Cpn60_TCP1"/>
    <property type="match status" value="2"/>
</dbReference>
<dbReference type="InterPro" id="IPR017998">
    <property type="entry name" value="Chaperone_TCP-1"/>
</dbReference>
<protein>
    <submittedName>
        <fullName evidence="8">Chaperonin GroEL</fullName>
    </submittedName>
</protein>
<dbReference type="EMBL" id="ALJF01000017">
    <property type="protein sequence ID" value="EKF57687.1"/>
    <property type="molecule type" value="Genomic_DNA"/>
</dbReference>
<dbReference type="InterPro" id="IPR027413">
    <property type="entry name" value="GROEL-like_equatorial_sf"/>
</dbReference>
<dbReference type="Gene3D" id="1.10.560.10">
    <property type="entry name" value="GroEL-like equatorial domain"/>
    <property type="match status" value="2"/>
</dbReference>
<evidence type="ECO:0000256" key="7">
    <source>
        <dbReference type="ARBA" id="ARBA00023235"/>
    </source>
</evidence>
<dbReference type="InterPro" id="IPR002423">
    <property type="entry name" value="Cpn60/GroEL/TCP-1"/>
</dbReference>
<dbReference type="SUPFAM" id="SSF48592">
    <property type="entry name" value="GroEL equatorial domain-like"/>
    <property type="match status" value="1"/>
</dbReference>
<evidence type="ECO:0000256" key="5">
    <source>
        <dbReference type="ARBA" id="ARBA00022840"/>
    </source>
</evidence>
<dbReference type="GO" id="GO:0016853">
    <property type="term" value="F:isomerase activity"/>
    <property type="evidence" value="ECO:0007669"/>
    <property type="project" value="UniProtKB-KW"/>
</dbReference>
<dbReference type="Proteomes" id="UP000007123">
    <property type="component" value="Unassembled WGS sequence"/>
</dbReference>
<keyword evidence="9" id="KW-1185">Reference proteome</keyword>
<name>K2QRM6_9HYPH</name>
<proteinExistence type="inferred from homology"/>
<keyword evidence="6" id="KW-0143">Chaperone</keyword>
<evidence type="ECO:0000256" key="6">
    <source>
        <dbReference type="ARBA" id="ARBA00023186"/>
    </source>
</evidence>
<dbReference type="GO" id="GO:0140662">
    <property type="term" value="F:ATP-dependent protein folding chaperone"/>
    <property type="evidence" value="ECO:0007669"/>
    <property type="project" value="InterPro"/>
</dbReference>
<comment type="similarity">
    <text evidence="1">Belongs to the chaperonin (HSP60) family.</text>
</comment>
<dbReference type="PATRIC" id="fig|1156935.5.peg.4156"/>
<evidence type="ECO:0000313" key="8">
    <source>
        <dbReference type="EMBL" id="EKF57687.1"/>
    </source>
</evidence>
<keyword evidence="7" id="KW-0413">Isomerase</keyword>
<dbReference type="STRING" id="1156935.QWE_20408"/>
<organism evidence="8 9">
    <name type="scientific">Agrobacterium albertimagni AOL15</name>
    <dbReference type="NCBI Taxonomy" id="1156935"/>
    <lineage>
        <taxon>Bacteria</taxon>
        <taxon>Pseudomonadati</taxon>
        <taxon>Pseudomonadota</taxon>
        <taxon>Alphaproteobacteria</taxon>
        <taxon>Hyphomicrobiales</taxon>
        <taxon>Rhizobiaceae</taxon>
        <taxon>Rhizobium/Agrobacterium group</taxon>
        <taxon>Agrobacterium</taxon>
    </lineage>
</organism>
<accession>K2QRM6</accession>
<sequence>MSQTMNGREARLGILRGMASALEAAQMTYGPCGWTVAVDYSSHEIRSTKSGSTVLEDFQLSDPCEDAGARLLCHIAQQVQKYAGDGTTLASVLAHAIAVSAHRQHALADNEAEVYRGIRIASQMVEQFIAERSRPVTLPSEMHSVACSASGLDDSLASLIVEAFRSAQYPFAVFLQPSPTSSLEVLKGLLLDAHVHDRLNHPCKSHLLINPLIVIYPGELKTWDQIEHELEAATASGADLLIAAQRICPTFRATMPANIDRPRVHLVSLAMSRLPYPFEELREMFGARLSQSSRRCIIANDKVFLELVVGNFETERAGERAIRAALVSVGEIGDTASRERMERAAQCAASVRAALDQGYVAGGAAILVDAARWLGSQTVDDATAAIGIEILRQALLVPARTLIDSAGECGGQEIDAMLAHPSGGRTFDLRERRACDAGTAGILDATGVVITALRVSASVGALIALTEVLVRQLREGNQVRSPVPQYAHH</sequence>
<dbReference type="Gene3D" id="3.50.7.10">
    <property type="entry name" value="GroEL"/>
    <property type="match status" value="1"/>
</dbReference>
<dbReference type="InterPro" id="IPR027409">
    <property type="entry name" value="GroEL-like_apical_dom_sf"/>
</dbReference>
<evidence type="ECO:0000256" key="3">
    <source>
        <dbReference type="ARBA" id="ARBA00022490"/>
    </source>
</evidence>
<evidence type="ECO:0000256" key="1">
    <source>
        <dbReference type="ARBA" id="ARBA00006607"/>
    </source>
</evidence>
<dbReference type="eggNOG" id="COG0459">
    <property type="taxonomic scope" value="Bacteria"/>
</dbReference>
<dbReference type="InterPro" id="IPR027410">
    <property type="entry name" value="TCP-1-like_intermed_sf"/>
</dbReference>
<evidence type="ECO:0000313" key="9">
    <source>
        <dbReference type="Proteomes" id="UP000007123"/>
    </source>
</evidence>
<dbReference type="AlphaFoldDB" id="K2QRM6"/>
<dbReference type="PANTHER" id="PTHR45633">
    <property type="entry name" value="60 KDA HEAT SHOCK PROTEIN, MITOCHONDRIAL"/>
    <property type="match status" value="1"/>
</dbReference>
<gene>
    <name evidence="8" type="primary">groEL</name>
    <name evidence="8" type="ORF">QWE_20408</name>
</gene>
<keyword evidence="4" id="KW-0547">Nucleotide-binding</keyword>
<dbReference type="GO" id="GO:0005524">
    <property type="term" value="F:ATP binding"/>
    <property type="evidence" value="ECO:0007669"/>
    <property type="project" value="UniProtKB-KW"/>
</dbReference>
<evidence type="ECO:0000256" key="4">
    <source>
        <dbReference type="ARBA" id="ARBA00022741"/>
    </source>
</evidence>
<dbReference type="Gene3D" id="3.30.260.10">
    <property type="entry name" value="TCP-1-like chaperonin intermediate domain"/>
    <property type="match status" value="2"/>
</dbReference>
<dbReference type="GO" id="GO:0042026">
    <property type="term" value="P:protein refolding"/>
    <property type="evidence" value="ECO:0007669"/>
    <property type="project" value="InterPro"/>
</dbReference>
<keyword evidence="3" id="KW-0963">Cytoplasm</keyword>
<dbReference type="PRINTS" id="PR00304">
    <property type="entry name" value="TCOMPLEXTCP1"/>
</dbReference>
<keyword evidence="5" id="KW-0067">ATP-binding</keyword>